<dbReference type="EMBL" id="JANPWB010000010">
    <property type="protein sequence ID" value="KAJ1141384.1"/>
    <property type="molecule type" value="Genomic_DNA"/>
</dbReference>
<name>A0AAV7QNU7_PLEWA</name>
<organism evidence="2 3">
    <name type="scientific">Pleurodeles waltl</name>
    <name type="common">Iberian ribbed newt</name>
    <dbReference type="NCBI Taxonomy" id="8319"/>
    <lineage>
        <taxon>Eukaryota</taxon>
        <taxon>Metazoa</taxon>
        <taxon>Chordata</taxon>
        <taxon>Craniata</taxon>
        <taxon>Vertebrata</taxon>
        <taxon>Euteleostomi</taxon>
        <taxon>Amphibia</taxon>
        <taxon>Batrachia</taxon>
        <taxon>Caudata</taxon>
        <taxon>Salamandroidea</taxon>
        <taxon>Salamandridae</taxon>
        <taxon>Pleurodelinae</taxon>
        <taxon>Pleurodeles</taxon>
    </lineage>
</organism>
<proteinExistence type="predicted"/>
<protein>
    <submittedName>
        <fullName evidence="2">Uncharacterized protein</fullName>
    </submittedName>
</protein>
<gene>
    <name evidence="2" type="ORF">NDU88_007717</name>
</gene>
<feature type="region of interest" description="Disordered" evidence="1">
    <location>
        <begin position="69"/>
        <end position="188"/>
    </location>
</feature>
<reference evidence="2" key="1">
    <citation type="journal article" date="2022" name="bioRxiv">
        <title>Sequencing and chromosome-scale assembly of the giantPleurodeles waltlgenome.</title>
        <authorList>
            <person name="Brown T."/>
            <person name="Elewa A."/>
            <person name="Iarovenko S."/>
            <person name="Subramanian E."/>
            <person name="Araus A.J."/>
            <person name="Petzold A."/>
            <person name="Susuki M."/>
            <person name="Suzuki K.-i.T."/>
            <person name="Hayashi T."/>
            <person name="Toyoda A."/>
            <person name="Oliveira C."/>
            <person name="Osipova E."/>
            <person name="Leigh N.D."/>
            <person name="Simon A."/>
            <person name="Yun M.H."/>
        </authorList>
    </citation>
    <scope>NUCLEOTIDE SEQUENCE</scope>
    <source>
        <strain evidence="2">20211129_DDA</strain>
        <tissue evidence="2">Liver</tissue>
    </source>
</reference>
<dbReference type="Proteomes" id="UP001066276">
    <property type="component" value="Chromosome 6"/>
</dbReference>
<evidence type="ECO:0000313" key="3">
    <source>
        <dbReference type="Proteomes" id="UP001066276"/>
    </source>
</evidence>
<accession>A0AAV7QNU7</accession>
<keyword evidence="3" id="KW-1185">Reference proteome</keyword>
<feature type="compositionally biased region" description="Basic and acidic residues" evidence="1">
    <location>
        <begin position="171"/>
        <end position="184"/>
    </location>
</feature>
<sequence length="212" mass="23918">MEGSWSRGEPDFSLLKSAERRSAVMARKANRNTIRFPKSFLLERATIGLGSELSGLGFVKGYCSRAPEHPITNNGGLQTGRDPGGTAGWNRRTRPLGIQISGFLLRKRPRDVPGEERTRRNRGEDDAEEQRGEDDAGRERKTESENAETREQQSEEAHEEQCHLEQLTPGDRPDEGQRSRETPRGGEWLQEISSEDFVQFLKHPFSVTIDEG</sequence>
<evidence type="ECO:0000256" key="1">
    <source>
        <dbReference type="SAM" id="MobiDB-lite"/>
    </source>
</evidence>
<dbReference type="AlphaFoldDB" id="A0AAV7QNU7"/>
<comment type="caution">
    <text evidence="2">The sequence shown here is derived from an EMBL/GenBank/DDBJ whole genome shotgun (WGS) entry which is preliminary data.</text>
</comment>
<evidence type="ECO:0000313" key="2">
    <source>
        <dbReference type="EMBL" id="KAJ1141384.1"/>
    </source>
</evidence>
<feature type="compositionally biased region" description="Basic and acidic residues" evidence="1">
    <location>
        <begin position="110"/>
        <end position="163"/>
    </location>
</feature>